<feature type="transmembrane region" description="Helical" evidence="6">
    <location>
        <begin position="319"/>
        <end position="341"/>
    </location>
</feature>
<dbReference type="InterPro" id="IPR045888">
    <property type="entry name" value="Erv"/>
</dbReference>
<dbReference type="InterPro" id="IPR039542">
    <property type="entry name" value="Erv_N"/>
</dbReference>
<dbReference type="OrthoDB" id="270930at2759"/>
<dbReference type="PANTHER" id="PTHR10984:SF25">
    <property type="entry name" value="ENDOPLASMIC RETICULUM-GOLGI INTERMEDIATE COMPARTMENT PROTEIN 3"/>
    <property type="match status" value="1"/>
</dbReference>
<dbReference type="Pfam" id="PF07970">
    <property type="entry name" value="COPIIcoated_ERV"/>
    <property type="match status" value="1"/>
</dbReference>
<dbReference type="EMBL" id="CCKQ01001520">
    <property type="protein sequence ID" value="CDW72632.1"/>
    <property type="molecule type" value="Genomic_DNA"/>
</dbReference>
<evidence type="ECO:0000313" key="9">
    <source>
        <dbReference type="EMBL" id="CDW72632.1"/>
    </source>
</evidence>
<protein>
    <submittedName>
        <fullName evidence="9">Uncharacterized protein</fullName>
    </submittedName>
</protein>
<evidence type="ECO:0000256" key="3">
    <source>
        <dbReference type="ARBA" id="ARBA00022692"/>
    </source>
</evidence>
<evidence type="ECO:0000259" key="7">
    <source>
        <dbReference type="Pfam" id="PF07970"/>
    </source>
</evidence>
<evidence type="ECO:0000256" key="4">
    <source>
        <dbReference type="ARBA" id="ARBA00022989"/>
    </source>
</evidence>
<dbReference type="PANTHER" id="PTHR10984">
    <property type="entry name" value="ENDOPLASMIC RETICULUM-GOLGI INTERMEDIATE COMPARTMENT PROTEIN"/>
    <property type="match status" value="1"/>
</dbReference>
<proteinExistence type="inferred from homology"/>
<dbReference type="Pfam" id="PF13850">
    <property type="entry name" value="ERGIC_N"/>
    <property type="match status" value="1"/>
</dbReference>
<evidence type="ECO:0000256" key="6">
    <source>
        <dbReference type="SAM" id="Phobius"/>
    </source>
</evidence>
<evidence type="ECO:0000256" key="1">
    <source>
        <dbReference type="ARBA" id="ARBA00004141"/>
    </source>
</evidence>
<keyword evidence="5 6" id="KW-0472">Membrane</keyword>
<keyword evidence="3 6" id="KW-0812">Transmembrane</keyword>
<dbReference type="InParanoid" id="A0A077ZRX7"/>
<name>A0A077ZRX7_STYLE</name>
<sequence>MKKDKSTSLAERIKFFDFYKDLPQDLAEPSVSGATGKFKQSQQTLVSMFVMGLMVALFISQTYQFMQYQKTSEIMIDVNQGNSKLNINLAIRMHKAPCHVLSLDIVDVTGVHVMDVGGKLHKHIIDKEGIYVEHHDTMEDSHEFKQTSQDVNDIVNEAIESMNNEEGCLVEGTVIINKVPGNFHLSTHAFGEVVQRLYMQGRRLDFSHTIQHLSFGNDTDMANIMQKYEEKYTFDLDGTSINQEQQIYNGQLLANYYLDINQIDFLDVTGFWSSVLEGYKYKSSQSIMSQMGLPAIFFRYELSPVKLRYTMSYKTWSEFFIEICAIIGGMFVVAGIMESLLRNSLSIFSSDNLKKK</sequence>
<feature type="domain" description="Endoplasmic reticulum vesicle transporter C-terminal" evidence="7">
    <location>
        <begin position="131"/>
        <end position="337"/>
    </location>
</feature>
<dbReference type="AlphaFoldDB" id="A0A077ZRX7"/>
<comment type="similarity">
    <text evidence="2">Belongs to the ERGIC family.</text>
</comment>
<dbReference type="GO" id="GO:0005783">
    <property type="term" value="C:endoplasmic reticulum"/>
    <property type="evidence" value="ECO:0007669"/>
    <property type="project" value="TreeGrafter"/>
</dbReference>
<dbReference type="InterPro" id="IPR012936">
    <property type="entry name" value="Erv_C"/>
</dbReference>
<dbReference type="Proteomes" id="UP000039865">
    <property type="component" value="Unassembled WGS sequence"/>
</dbReference>
<organism evidence="9 10">
    <name type="scientific">Stylonychia lemnae</name>
    <name type="common">Ciliate</name>
    <dbReference type="NCBI Taxonomy" id="5949"/>
    <lineage>
        <taxon>Eukaryota</taxon>
        <taxon>Sar</taxon>
        <taxon>Alveolata</taxon>
        <taxon>Ciliophora</taxon>
        <taxon>Intramacronucleata</taxon>
        <taxon>Spirotrichea</taxon>
        <taxon>Stichotrichia</taxon>
        <taxon>Sporadotrichida</taxon>
        <taxon>Oxytrichidae</taxon>
        <taxon>Stylonychinae</taxon>
        <taxon>Stylonychia</taxon>
    </lineage>
</organism>
<gene>
    <name evidence="9" type="primary">Contig449.g495</name>
    <name evidence="9" type="ORF">STYLEM_1595</name>
</gene>
<dbReference type="OMA" id="GPTHGMY"/>
<dbReference type="GO" id="GO:0030134">
    <property type="term" value="C:COPII-coated ER to Golgi transport vesicle"/>
    <property type="evidence" value="ECO:0007669"/>
    <property type="project" value="TreeGrafter"/>
</dbReference>
<feature type="domain" description="Endoplasmic reticulum vesicle transporter N-terminal" evidence="8">
    <location>
        <begin position="14"/>
        <end position="112"/>
    </location>
</feature>
<evidence type="ECO:0000256" key="2">
    <source>
        <dbReference type="ARBA" id="ARBA00005648"/>
    </source>
</evidence>
<dbReference type="GO" id="GO:0016020">
    <property type="term" value="C:membrane"/>
    <property type="evidence" value="ECO:0007669"/>
    <property type="project" value="UniProtKB-SubCell"/>
</dbReference>
<evidence type="ECO:0000256" key="5">
    <source>
        <dbReference type="ARBA" id="ARBA00023136"/>
    </source>
</evidence>
<evidence type="ECO:0000313" key="10">
    <source>
        <dbReference type="Proteomes" id="UP000039865"/>
    </source>
</evidence>
<keyword evidence="10" id="KW-1185">Reference proteome</keyword>
<accession>A0A077ZRX7</accession>
<comment type="subcellular location">
    <subcellularLocation>
        <location evidence="1">Membrane</location>
        <topology evidence="1">Multi-pass membrane protein</topology>
    </subcellularLocation>
</comment>
<reference evidence="9 10" key="1">
    <citation type="submission" date="2014-06" db="EMBL/GenBank/DDBJ databases">
        <authorList>
            <person name="Swart Estienne"/>
        </authorList>
    </citation>
    <scope>NUCLEOTIDE SEQUENCE [LARGE SCALE GENOMIC DNA]</scope>
    <source>
        <strain evidence="9 10">130c</strain>
    </source>
</reference>
<evidence type="ECO:0000259" key="8">
    <source>
        <dbReference type="Pfam" id="PF13850"/>
    </source>
</evidence>
<feature type="transmembrane region" description="Helical" evidence="6">
    <location>
        <begin position="45"/>
        <end position="66"/>
    </location>
</feature>
<keyword evidence="4 6" id="KW-1133">Transmembrane helix</keyword>